<keyword evidence="3" id="KW-1185">Reference proteome</keyword>
<sequence length="52" mass="5884">ISRIRLQSSKISGSKSRIPFSHTSHHLTRTASCFPRKTWMSEGTPGQTRTLQ</sequence>
<feature type="non-terminal residue" evidence="2">
    <location>
        <position position="1"/>
    </location>
</feature>
<reference evidence="3" key="2">
    <citation type="submission" date="2015-01" db="EMBL/GenBank/DDBJ databases">
        <title>Evolutionary Origins and Diversification of the Mycorrhizal Mutualists.</title>
        <authorList>
            <consortium name="DOE Joint Genome Institute"/>
            <consortium name="Mycorrhizal Genomics Consortium"/>
            <person name="Kohler A."/>
            <person name="Kuo A."/>
            <person name="Nagy L.G."/>
            <person name="Floudas D."/>
            <person name="Copeland A."/>
            <person name="Barry K.W."/>
            <person name="Cichocki N."/>
            <person name="Veneault-Fourrey C."/>
            <person name="LaButti K."/>
            <person name="Lindquist E.A."/>
            <person name="Lipzen A."/>
            <person name="Lundell T."/>
            <person name="Morin E."/>
            <person name="Murat C."/>
            <person name="Riley R."/>
            <person name="Ohm R."/>
            <person name="Sun H."/>
            <person name="Tunlid A."/>
            <person name="Henrissat B."/>
            <person name="Grigoriev I.V."/>
            <person name="Hibbett D.S."/>
            <person name="Martin F."/>
        </authorList>
    </citation>
    <scope>NUCLEOTIDE SEQUENCE [LARGE SCALE GENOMIC DNA]</scope>
    <source>
        <strain evidence="3">Marx 270</strain>
    </source>
</reference>
<dbReference type="Proteomes" id="UP000054217">
    <property type="component" value="Unassembled WGS sequence"/>
</dbReference>
<organism evidence="2 3">
    <name type="scientific">Pisolithus tinctorius Marx 270</name>
    <dbReference type="NCBI Taxonomy" id="870435"/>
    <lineage>
        <taxon>Eukaryota</taxon>
        <taxon>Fungi</taxon>
        <taxon>Dikarya</taxon>
        <taxon>Basidiomycota</taxon>
        <taxon>Agaricomycotina</taxon>
        <taxon>Agaricomycetes</taxon>
        <taxon>Agaricomycetidae</taxon>
        <taxon>Boletales</taxon>
        <taxon>Sclerodermatineae</taxon>
        <taxon>Pisolithaceae</taxon>
        <taxon>Pisolithus</taxon>
    </lineage>
</organism>
<name>A0A0C3PGH1_PISTI</name>
<dbReference type="HOGENOM" id="CLU_3093118_0_0_1"/>
<feature type="compositionally biased region" description="Polar residues" evidence="1">
    <location>
        <begin position="1"/>
        <end position="15"/>
    </location>
</feature>
<dbReference type="EMBL" id="KN831961">
    <property type="protein sequence ID" value="KIO07049.1"/>
    <property type="molecule type" value="Genomic_DNA"/>
</dbReference>
<proteinExistence type="predicted"/>
<accession>A0A0C3PGH1</accession>
<reference evidence="2 3" key="1">
    <citation type="submission" date="2014-04" db="EMBL/GenBank/DDBJ databases">
        <authorList>
            <consortium name="DOE Joint Genome Institute"/>
            <person name="Kuo A."/>
            <person name="Kohler A."/>
            <person name="Costa M.D."/>
            <person name="Nagy L.G."/>
            <person name="Floudas D."/>
            <person name="Copeland A."/>
            <person name="Barry K.W."/>
            <person name="Cichocki N."/>
            <person name="Veneault-Fourrey C."/>
            <person name="LaButti K."/>
            <person name="Lindquist E.A."/>
            <person name="Lipzen A."/>
            <person name="Lundell T."/>
            <person name="Morin E."/>
            <person name="Murat C."/>
            <person name="Sun H."/>
            <person name="Tunlid A."/>
            <person name="Henrissat B."/>
            <person name="Grigoriev I.V."/>
            <person name="Hibbett D.S."/>
            <person name="Martin F."/>
            <person name="Nordberg H.P."/>
            <person name="Cantor M.N."/>
            <person name="Hua S.X."/>
        </authorList>
    </citation>
    <scope>NUCLEOTIDE SEQUENCE [LARGE SCALE GENOMIC DNA]</scope>
    <source>
        <strain evidence="2 3">Marx 270</strain>
    </source>
</reference>
<dbReference type="AlphaFoldDB" id="A0A0C3PGH1"/>
<evidence type="ECO:0000313" key="3">
    <source>
        <dbReference type="Proteomes" id="UP000054217"/>
    </source>
</evidence>
<protein>
    <submittedName>
        <fullName evidence="2">Uncharacterized protein</fullName>
    </submittedName>
</protein>
<feature type="region of interest" description="Disordered" evidence="1">
    <location>
        <begin position="1"/>
        <end position="23"/>
    </location>
</feature>
<dbReference type="InParanoid" id="A0A0C3PGH1"/>
<gene>
    <name evidence="2" type="ORF">M404DRAFT_998484</name>
</gene>
<evidence type="ECO:0000313" key="2">
    <source>
        <dbReference type="EMBL" id="KIO07049.1"/>
    </source>
</evidence>
<evidence type="ECO:0000256" key="1">
    <source>
        <dbReference type="SAM" id="MobiDB-lite"/>
    </source>
</evidence>